<organism evidence="1 2">
    <name type="scientific">Hyphomicrobium album</name>
    <dbReference type="NCBI Taxonomy" id="2665159"/>
    <lineage>
        <taxon>Bacteria</taxon>
        <taxon>Pseudomonadati</taxon>
        <taxon>Pseudomonadota</taxon>
        <taxon>Alphaproteobacteria</taxon>
        <taxon>Hyphomicrobiales</taxon>
        <taxon>Hyphomicrobiaceae</taxon>
        <taxon>Hyphomicrobium</taxon>
    </lineage>
</organism>
<dbReference type="EMBL" id="WMBQ01000002">
    <property type="protein sequence ID" value="MTD95683.1"/>
    <property type="molecule type" value="Genomic_DNA"/>
</dbReference>
<dbReference type="CDD" id="cd17033">
    <property type="entry name" value="DR1245-like"/>
    <property type="match status" value="1"/>
</dbReference>
<sequence>MSAEHVGYGRVTNPIDLIERLSAAHDWSCDRTNDDELTLVIAGTWTDYHVSLNWRDDLEALHVACAFDFRVPENRLNEMYKLVAQINEQLWLGHFDLWTGEGLVMFRHALLLNGSVATSAQCEAMLHAALEACERYYQAFQFVVWAGKQSREALVSTMFETEGQA</sequence>
<protein>
    <recommendedName>
        <fullName evidence="3">Sensory transduction regulator</fullName>
    </recommendedName>
</protein>
<dbReference type="InterPro" id="IPR019660">
    <property type="entry name" value="Put_sensory_transdc_reg_YbjN"/>
</dbReference>
<dbReference type="AlphaFoldDB" id="A0A6I3KML2"/>
<gene>
    <name evidence="1" type="ORF">GIW81_15190</name>
</gene>
<evidence type="ECO:0008006" key="3">
    <source>
        <dbReference type="Google" id="ProtNLM"/>
    </source>
</evidence>
<name>A0A6I3KML2_9HYPH</name>
<proteinExistence type="predicted"/>
<evidence type="ECO:0000313" key="1">
    <source>
        <dbReference type="EMBL" id="MTD95683.1"/>
    </source>
</evidence>
<dbReference type="Pfam" id="PF10722">
    <property type="entry name" value="YbjN"/>
    <property type="match status" value="1"/>
</dbReference>
<dbReference type="Proteomes" id="UP000440694">
    <property type="component" value="Unassembled WGS sequence"/>
</dbReference>
<keyword evidence="2" id="KW-1185">Reference proteome</keyword>
<accession>A0A6I3KML2</accession>
<reference evidence="1 2" key="1">
    <citation type="submission" date="2019-11" db="EMBL/GenBank/DDBJ databases">
        <title>Identification of a novel strain.</title>
        <authorList>
            <person name="Xu Q."/>
            <person name="Wang G."/>
        </authorList>
    </citation>
    <scope>NUCLEOTIDE SEQUENCE [LARGE SCALE GENOMIC DNA]</scope>
    <source>
        <strain evidence="2">xq</strain>
    </source>
</reference>
<dbReference type="RefSeq" id="WP_154740200.1">
    <property type="nucleotide sequence ID" value="NZ_WMBQ01000002.1"/>
</dbReference>
<comment type="caution">
    <text evidence="1">The sequence shown here is derived from an EMBL/GenBank/DDBJ whole genome shotgun (WGS) entry which is preliminary data.</text>
</comment>
<evidence type="ECO:0000313" key="2">
    <source>
        <dbReference type="Proteomes" id="UP000440694"/>
    </source>
</evidence>